<proteinExistence type="predicted"/>
<dbReference type="WBParaSite" id="TCNE_0001419901-mRNA-1">
    <property type="protein sequence ID" value="TCNE_0001419901-mRNA-1"/>
    <property type="gene ID" value="TCNE_0001419901"/>
</dbReference>
<accession>A0A183V0C9</accession>
<keyword evidence="2" id="KW-1185">Reference proteome</keyword>
<name>A0A183V0C9_TOXCA</name>
<reference evidence="3" key="1">
    <citation type="submission" date="2016-06" db="UniProtKB">
        <authorList>
            <consortium name="WormBaseParasite"/>
        </authorList>
    </citation>
    <scope>IDENTIFICATION</scope>
</reference>
<dbReference type="Proteomes" id="UP000050794">
    <property type="component" value="Unassembled WGS sequence"/>
</dbReference>
<organism evidence="2 3">
    <name type="scientific">Toxocara canis</name>
    <name type="common">Canine roundworm</name>
    <dbReference type="NCBI Taxonomy" id="6265"/>
    <lineage>
        <taxon>Eukaryota</taxon>
        <taxon>Metazoa</taxon>
        <taxon>Ecdysozoa</taxon>
        <taxon>Nematoda</taxon>
        <taxon>Chromadorea</taxon>
        <taxon>Rhabditida</taxon>
        <taxon>Spirurina</taxon>
        <taxon>Ascaridomorpha</taxon>
        <taxon>Ascaridoidea</taxon>
        <taxon>Toxocaridae</taxon>
        <taxon>Toxocara</taxon>
    </lineage>
</organism>
<dbReference type="AlphaFoldDB" id="A0A183V0C9"/>
<evidence type="ECO:0000313" key="1">
    <source>
        <dbReference type="EMBL" id="VDM45520.1"/>
    </source>
</evidence>
<evidence type="ECO:0000313" key="3">
    <source>
        <dbReference type="WBParaSite" id="TCNE_0001419901-mRNA-1"/>
    </source>
</evidence>
<evidence type="ECO:0000313" key="2">
    <source>
        <dbReference type="Proteomes" id="UP000050794"/>
    </source>
</evidence>
<protein>
    <submittedName>
        <fullName evidence="1 3">Uncharacterized protein</fullName>
    </submittedName>
</protein>
<dbReference type="EMBL" id="UYWY01022119">
    <property type="protein sequence ID" value="VDM45520.1"/>
    <property type="molecule type" value="Genomic_DNA"/>
</dbReference>
<sequence length="115" mass="13030">MNSAANKRTACEELDDDGALLIEAKKLKLITNVPQDSPEIASDISQCESTAEGVERAQIDYKESDELKFFQELIRSSTHLQQWRLQVSDRLFPSTRGVQSHKLLPWLALLPNFSK</sequence>
<gene>
    <name evidence="1" type="ORF">TCNE_LOCUS14199</name>
</gene>
<reference evidence="1 2" key="2">
    <citation type="submission" date="2018-11" db="EMBL/GenBank/DDBJ databases">
        <authorList>
            <consortium name="Pathogen Informatics"/>
        </authorList>
    </citation>
    <scope>NUCLEOTIDE SEQUENCE [LARGE SCALE GENOMIC DNA]</scope>
</reference>